<organism evidence="1 2">
    <name type="scientific">Botrytis tulipae</name>
    <dbReference type="NCBI Taxonomy" id="87230"/>
    <lineage>
        <taxon>Eukaryota</taxon>
        <taxon>Fungi</taxon>
        <taxon>Dikarya</taxon>
        <taxon>Ascomycota</taxon>
        <taxon>Pezizomycotina</taxon>
        <taxon>Leotiomycetes</taxon>
        <taxon>Helotiales</taxon>
        <taxon>Sclerotiniaceae</taxon>
        <taxon>Botrytis</taxon>
    </lineage>
</organism>
<dbReference type="Proteomes" id="UP000297777">
    <property type="component" value="Unassembled WGS sequence"/>
</dbReference>
<sequence>MAVRGLEIELTSEQYYDTPMHDRQRRSRWLGFKANLALGMPNIEDHRLEFEIAIGKDIRHFE</sequence>
<name>A0A4Z1EPR0_9HELO</name>
<protein>
    <submittedName>
        <fullName evidence="1">Uncharacterized protein</fullName>
    </submittedName>
</protein>
<evidence type="ECO:0000313" key="2">
    <source>
        <dbReference type="Proteomes" id="UP000297777"/>
    </source>
</evidence>
<proteinExistence type="predicted"/>
<dbReference type="EMBL" id="PQXH01000065">
    <property type="protein sequence ID" value="TGO13670.1"/>
    <property type="molecule type" value="Genomic_DNA"/>
</dbReference>
<reference evidence="1 2" key="1">
    <citation type="submission" date="2017-12" db="EMBL/GenBank/DDBJ databases">
        <title>Comparative genomics of Botrytis spp.</title>
        <authorList>
            <person name="Valero-Jimenez C.A."/>
            <person name="Tapia P."/>
            <person name="Veloso J."/>
            <person name="Silva-Moreno E."/>
            <person name="Staats M."/>
            <person name="Valdes J.H."/>
            <person name="Van Kan J.A.L."/>
        </authorList>
    </citation>
    <scope>NUCLEOTIDE SEQUENCE [LARGE SCALE GENOMIC DNA]</scope>
    <source>
        <strain evidence="1 2">Bt9001</strain>
    </source>
</reference>
<gene>
    <name evidence="1" type="ORF">BTUL_0065g00260</name>
</gene>
<dbReference type="OrthoDB" id="10332133at2759"/>
<keyword evidence="2" id="KW-1185">Reference proteome</keyword>
<comment type="caution">
    <text evidence="1">The sequence shown here is derived from an EMBL/GenBank/DDBJ whole genome shotgun (WGS) entry which is preliminary data.</text>
</comment>
<dbReference type="AlphaFoldDB" id="A0A4Z1EPR0"/>
<evidence type="ECO:0000313" key="1">
    <source>
        <dbReference type="EMBL" id="TGO13670.1"/>
    </source>
</evidence>
<accession>A0A4Z1EPR0</accession>